<dbReference type="InterPro" id="IPR026444">
    <property type="entry name" value="Secre_tail"/>
</dbReference>
<evidence type="ECO:0000256" key="1">
    <source>
        <dbReference type="ARBA" id="ARBA00023157"/>
    </source>
</evidence>
<feature type="domain" description="Fibronectin type-III" evidence="4">
    <location>
        <begin position="359"/>
        <end position="462"/>
    </location>
</feature>
<dbReference type="KEGG" id="msaa:QYS49_34955"/>
<feature type="signal peptide" evidence="2">
    <location>
        <begin position="1"/>
        <end position="25"/>
    </location>
</feature>
<evidence type="ECO:0000313" key="5">
    <source>
        <dbReference type="EMBL" id="WMN12904.1"/>
    </source>
</evidence>
<protein>
    <submittedName>
        <fullName evidence="5">T9SS type A sorting domain-containing protein</fullName>
    </submittedName>
</protein>
<feature type="domain" description="Fibronectin type-III" evidence="4">
    <location>
        <begin position="1943"/>
        <end position="2045"/>
    </location>
</feature>
<organism evidence="5 6">
    <name type="scientific">Marivirga salinarum</name>
    <dbReference type="NCBI Taxonomy" id="3059078"/>
    <lineage>
        <taxon>Bacteria</taxon>
        <taxon>Pseudomonadati</taxon>
        <taxon>Bacteroidota</taxon>
        <taxon>Cytophagia</taxon>
        <taxon>Cytophagales</taxon>
        <taxon>Marivirgaceae</taxon>
        <taxon>Marivirga</taxon>
    </lineage>
</organism>
<dbReference type="InterPro" id="IPR003961">
    <property type="entry name" value="FN3_dom"/>
</dbReference>
<keyword evidence="2" id="KW-0732">Signal</keyword>
<dbReference type="EMBL" id="CP129971">
    <property type="protein sequence ID" value="WMN12904.1"/>
    <property type="molecule type" value="Genomic_DNA"/>
</dbReference>
<dbReference type="InterPro" id="IPR035914">
    <property type="entry name" value="Sperma_CUB_dom_sf"/>
</dbReference>
<dbReference type="Pfam" id="PF00431">
    <property type="entry name" value="CUB"/>
    <property type="match status" value="1"/>
</dbReference>
<evidence type="ECO:0000259" key="4">
    <source>
        <dbReference type="SMART" id="SM00060"/>
    </source>
</evidence>
<dbReference type="SMART" id="SM00042">
    <property type="entry name" value="CUB"/>
    <property type="match status" value="1"/>
</dbReference>
<evidence type="ECO:0000256" key="2">
    <source>
        <dbReference type="SAM" id="SignalP"/>
    </source>
</evidence>
<dbReference type="InterPro" id="IPR000859">
    <property type="entry name" value="CUB_dom"/>
</dbReference>
<feature type="chain" id="PRO_5041449806" evidence="2">
    <location>
        <begin position="26"/>
        <end position="2610"/>
    </location>
</feature>
<sequence length="2610" mass="290938">MKKFYSPLKSLLSLFFILFALNVHAADYFWIGGSGDINDLNHWATTSGGSTLHTNLPGEDDDLFFDANSFSADGQTVTFNVNIGVRDFNASNVSNAIIFTGSGDFNIYGSLYIGVSVELDLDSNRLSFYSNEDGEEIEIAQGNMDIDDPKSNNISFLGSGSYTFLSNFSAANVFHYSGTIIFGANEFDFGYFNSINNVAKHIDITNAIINLSHWSIASYDVITLESANSTINVSRDFKGNNLDYFDVNILMPDFFNTVSIEDDNSFDNLTVAAGIEVEFQAESQQTITNALTVNGTASEVVEFVSSTEGSTATIIGSGINVSGDYLNITDVDFTGSGTFSLENSLVLDDSQGWEINSVPTPTGNGQFYFSKIYSDSIYLGLTAGGGQERIVFIREGTYPDVTVADDTEYTANTTFGQGQLVGTDTYVIYQGNDKQVKIDGLQPNTEYYFSRMEVNSTPDNSSVKYQSTSTSFAKIMTTLESGNIYMHNGEVSVNTGDSFYDEGGNGSYFPNKEQVLTLNSAEAGKSVKLTFNELEVRSYEKLRIFDGADTTATLLESYSGDTHSLPLSVSSSGESLTVKFESADFETSSFSSKGWQADVDITLPAPTQMASELTVENISDSTIRIKFYLGNGDDRMILIQKGTSPITFTPTDNQSYADDFEIGTVRNIRANNISSFGSGWYVTMDKLDFASEYTVKIIEYNESNGEITYAEESYETVVDNIIEAPSDDFSKYDLDFYSYDQPFVKIEKIRLSGPRVDPSSDFRNEKEANYFFLISEQPISESLLRETLKDNTRFQANEQFGLGTEIAEGVFVVTKRDNTFYDTEISGLKPSTDYYFATMLFRENRVGLTYGWNTLRFNKFTTRPENSIFLNDTVDYIDSVKFLYDPTGFAGTIWNYEDITQTFYPEQSTDKLSYQNLGIDSRVGGNTIFDLRVFDGTDSLAPLLIDYEELTVDGINSDSVIQATNSQGALTFVYKKLWSGYTHKGFYGRLFPVQAGEQEPTQSVSNFEATTTKEGTADINFVRGNGDRVVATIVNRYEESPSYIDGLDYQFNKTLKDFFTNGSQVVYNGAGNNFSINNLVPGKSYDIYFAEANGEGKNIAYAQAKKYTFNVPENRPTIAAKNLDFLLINDSTVNLSWENGNGEERIVLITLNRALFNTYQSIDGRDLPSVNGGLIEDFYRVNVDNGYSNSTLYLAYSGTGNSVNVSSKYLVRQLYNTEALKFYVLEYYGDENAKNYLSSEHKTFSFIPKIGTNKLDGSYFTISEIDAVSFKLSYETEAYYYPYESVVVVSEKGVADNTIPFESGLLPNGFTEIKNGLVGTFENKKVYFFDRPSNNYIKGLKPNTDYTVTIYNARFTKLASTITNDQIYQRDVATSNTSTYYWVNGSGNWVDLSHWATSSGGKTKHSTLPDNSSEVIFDENSVSSATKDSVVISTEEMALFSFDAKSLPNKLSFVYEDISSSIDQVNIASSFELNDSLNFFADNLTLRQALEGNKFRSNIASTILSIEIMPSKNHLNIKNVFSLMELKITNANVSFEPQSSISVEDISFNNSIIHNMPRWEGVNSISSDIKLPYVETGNRDYFNTYSNVDIDSLFLNIHKVYLKNQSTLQVEEIINNSQKTVLLTSLDGIANIKTNSDSLIVDNFYIKNNFALGSAVYYAKNSALLENTKGWINDNDSFPDVEAEAEAIIITGLKTEISLKLYNYLSFGGLYISLREANKPHKGPGELENLNANSVYSEASGEEQLLYLNTNFKFDFNRPLLNISNLSPDTEYILSFYSCYKSGDQVIFSEDRREKKFKTLKKDDILMFREGGDVIVDGRKNLYGVNGFETGEFPFERSEVTLYPNSNSKKIALTALQIRDIETDMDVSIFDGIDTSANKILDSRLSARGENLESIFQDNYPKASNAEGALTVVLEGYTSASSYSKGPKFIVYESNGVVANEPTVQASNVEISDKNQNTATITWTKGDGNRTLVSIFEGYSSFGSSIFNDGIKWNANNIFRLGDRVGDRYTQYIVYTGEGDSITIDSLKADTRYGVMALTYNVSETEDPNYMNSDVVTKSFYTTPNAPVQLPQNFSIFDREPISTNFTFQDSVATGALILIKENEAVDLSLATDSIKNQNTSGYVVDFTELDSLEDGARIYFNDNYSDMNYYLEGLKESTEYHYAIFNYRENSVARVVNENALTGSFKTQDASYKINGFNLPNNSLQGEEICMGANIKIYYNYTGTNEGDNSAIPIISNSLGMSDSTLLDVISEEDGLMIVSLPEDLDSGMHYFSMIPELGSDFKIYIDSLNIQPIQEIEITRNNNKLVVNDSVDLRWYRNDALISQENDSILQLTSEGTYYASKTAANCEYFSNEIYVKAKVTFTEDSVQSCIDELVEIEFENTLGNLSDSFNYYALLLDNSGNEQNLELESIDLNNNLFSLSLPKNLPTDYYSIILKAEGDSIESDTTTLYIENMEPAIITLTESGLSSNYEEGNQWFFNGEPINGATSQSISIDRSGVYSVEVSTEFCSVKSEGITLTSNRRGLSAVGFRAYPNPIRNDLNLKYTGDEYLGLSSVVITDLTGKAIYNGLHDFQNEKKLEIPLSEINAGVYFITVETNSYRAQQKLIKK</sequence>
<evidence type="ECO:0000259" key="3">
    <source>
        <dbReference type="SMART" id="SM00042"/>
    </source>
</evidence>
<dbReference type="RefSeq" id="WP_308351277.1">
    <property type="nucleotide sequence ID" value="NZ_CP129971.1"/>
</dbReference>
<dbReference type="Pfam" id="PF18962">
    <property type="entry name" value="Por_Secre_tail"/>
    <property type="match status" value="1"/>
</dbReference>
<feature type="domain" description="Fibronectin type-III" evidence="4">
    <location>
        <begin position="1001"/>
        <end position="1098"/>
    </location>
</feature>
<proteinExistence type="predicted"/>
<dbReference type="Gene3D" id="2.60.120.290">
    <property type="entry name" value="Spermadhesin, CUB domain"/>
    <property type="match status" value="1"/>
</dbReference>
<dbReference type="Proteomes" id="UP001230496">
    <property type="component" value="Chromosome"/>
</dbReference>
<gene>
    <name evidence="5" type="ORF">QYS49_34955</name>
</gene>
<evidence type="ECO:0000313" key="6">
    <source>
        <dbReference type="Proteomes" id="UP001230496"/>
    </source>
</evidence>
<reference evidence="5 6" key="1">
    <citation type="submission" date="2023-08" db="EMBL/GenBank/DDBJ databases">
        <title>Comparative genomics and taxonomic characterization of three novel marine species of genus Marivirga.</title>
        <authorList>
            <person name="Muhammad N."/>
            <person name="Kim S.-G."/>
        </authorList>
    </citation>
    <scope>NUCLEOTIDE SEQUENCE [LARGE SCALE GENOMIC DNA]</scope>
    <source>
        <strain evidence="5 6">BDSF4-3</strain>
    </source>
</reference>
<dbReference type="SMART" id="SM00060">
    <property type="entry name" value="FN3"/>
    <property type="match status" value="4"/>
</dbReference>
<dbReference type="CDD" id="cd00041">
    <property type="entry name" value="CUB"/>
    <property type="match status" value="1"/>
</dbReference>
<accession>A0AA51NCS3</accession>
<dbReference type="SUPFAM" id="SSF49854">
    <property type="entry name" value="Spermadhesin, CUB domain"/>
    <property type="match status" value="1"/>
</dbReference>
<feature type="domain" description="Fibronectin type-III" evidence="4">
    <location>
        <begin position="604"/>
        <end position="707"/>
    </location>
</feature>
<name>A0AA51NCS3_9BACT</name>
<keyword evidence="1" id="KW-1015">Disulfide bond</keyword>
<keyword evidence="6" id="KW-1185">Reference proteome</keyword>
<feature type="domain" description="CUB" evidence="3">
    <location>
        <begin position="487"/>
        <end position="602"/>
    </location>
</feature>
<dbReference type="NCBIfam" id="TIGR04183">
    <property type="entry name" value="Por_Secre_tail"/>
    <property type="match status" value="1"/>
</dbReference>